<dbReference type="EMBL" id="MTJN01000002">
    <property type="protein sequence ID" value="OOV09027.1"/>
    <property type="molecule type" value="Genomic_DNA"/>
</dbReference>
<name>A0A1T1AYB7_RHOFE</name>
<dbReference type="Proteomes" id="UP000190750">
    <property type="component" value="Unassembled WGS sequence"/>
</dbReference>
<accession>A0A1T1AYB7</accession>
<protein>
    <submittedName>
        <fullName evidence="1">Uncharacterized protein</fullName>
    </submittedName>
</protein>
<organism evidence="1 2">
    <name type="scientific">Rhodoferax fermentans</name>
    <dbReference type="NCBI Taxonomy" id="28066"/>
    <lineage>
        <taxon>Bacteria</taxon>
        <taxon>Pseudomonadati</taxon>
        <taxon>Pseudomonadota</taxon>
        <taxon>Betaproteobacteria</taxon>
        <taxon>Burkholderiales</taxon>
        <taxon>Comamonadaceae</taxon>
        <taxon>Rhodoferax</taxon>
    </lineage>
</organism>
<reference evidence="1 2" key="1">
    <citation type="submission" date="2017-01" db="EMBL/GenBank/DDBJ databases">
        <title>Genome sequencing of Rhodoferax fermentans JCM 7819.</title>
        <authorList>
            <person name="Kim Y.J."/>
            <person name="Farh M.E.-A."/>
            <person name="Yang D.-C."/>
        </authorList>
    </citation>
    <scope>NUCLEOTIDE SEQUENCE [LARGE SCALE GENOMIC DNA]</scope>
    <source>
        <strain evidence="1 2">JCM 7819</strain>
    </source>
</reference>
<sequence length="124" mass="12933">MPFMVCTTWPTTSPPCCATAEALMASWLAVRADSAFCLTVAPSSSMLAEVSSSALACCSVRADRSWLASAISELAVATPSEPLRTLLTTSTRLACIKDKASSSSPTSSRLACKMRAVRSPLAVV</sequence>
<evidence type="ECO:0000313" key="1">
    <source>
        <dbReference type="EMBL" id="OOV09027.1"/>
    </source>
</evidence>
<evidence type="ECO:0000313" key="2">
    <source>
        <dbReference type="Proteomes" id="UP000190750"/>
    </source>
</evidence>
<dbReference type="AlphaFoldDB" id="A0A1T1AYB7"/>
<keyword evidence="2" id="KW-1185">Reference proteome</keyword>
<proteinExistence type="predicted"/>
<comment type="caution">
    <text evidence="1">The sequence shown here is derived from an EMBL/GenBank/DDBJ whole genome shotgun (WGS) entry which is preliminary data.</text>
</comment>
<gene>
    <name evidence="1" type="ORF">RF819_09550</name>
</gene>